<dbReference type="InterPro" id="IPR036259">
    <property type="entry name" value="MFS_trans_sf"/>
</dbReference>
<comment type="subcellular location">
    <subcellularLocation>
        <location evidence="1">Membrane</location>
        <topology evidence="1">Multi-pass membrane protein</topology>
    </subcellularLocation>
</comment>
<dbReference type="SUPFAM" id="SSF103473">
    <property type="entry name" value="MFS general substrate transporter"/>
    <property type="match status" value="1"/>
</dbReference>
<dbReference type="InterPro" id="IPR020846">
    <property type="entry name" value="MFS_dom"/>
</dbReference>
<feature type="transmembrane region" description="Helical" evidence="2">
    <location>
        <begin position="40"/>
        <end position="65"/>
    </location>
</feature>
<feature type="transmembrane region" description="Helical" evidence="2">
    <location>
        <begin position="427"/>
        <end position="449"/>
    </location>
</feature>
<sequence>MEFQQEQYHPVTQDTQHQQCRSKWRALKNLSPKGQKDGPYAYFVCLCGFICILLPTGCAFSYGILFPVLLAEFKEGRAKTAWVGSLAYASGSLFAPLVGLLCDRFSHRKVAISGGILSCLSLLVTSQAPNLTLMYFTFGLAFGFGCCCLYFVSVTIIPKYFLKRRALATGLVIMGPGAGLFVMSPIIQTLLNATTSWRMTLIIMAGITFVTCLLPCSFGTNIANDKCQINTSADKNCEVRSSLVALATAGRVSSSQLCSTLSFSYLKNKEFVIYVIAGVICFCGMTVPNVHMARYCQERGLDANQPFVMYLFNGVASAVSRVLTGYVCDTTRIQPRWIFQISLFLAGLIAILMTLFHSYYELLVCFIFFGMMDGAATSSLCILALFTVSPEERAQGFGFFQFCVGLSLASGPPFGGFLADLSGTYNLTFYVAGSFLVLAGCILFLSYCVQDTKNSREDLRDMMSLENVDIVEKVTVL</sequence>
<keyword evidence="5" id="KW-1185">Reference proteome</keyword>
<feature type="transmembrane region" description="Helical" evidence="2">
    <location>
        <begin position="366"/>
        <end position="386"/>
    </location>
</feature>
<feature type="transmembrane region" description="Helical" evidence="2">
    <location>
        <begin position="134"/>
        <end position="154"/>
    </location>
</feature>
<dbReference type="InterPro" id="IPR050327">
    <property type="entry name" value="Proton-linked_MCT"/>
</dbReference>
<feature type="domain" description="Major facilitator superfamily (MFS) profile" evidence="3">
    <location>
        <begin position="41"/>
        <end position="451"/>
    </location>
</feature>
<keyword evidence="2" id="KW-1133">Transmembrane helix</keyword>
<organism evidence="4 5">
    <name type="scientific">Porites evermanni</name>
    <dbReference type="NCBI Taxonomy" id="104178"/>
    <lineage>
        <taxon>Eukaryota</taxon>
        <taxon>Metazoa</taxon>
        <taxon>Cnidaria</taxon>
        <taxon>Anthozoa</taxon>
        <taxon>Hexacorallia</taxon>
        <taxon>Scleractinia</taxon>
        <taxon>Fungiina</taxon>
        <taxon>Poritidae</taxon>
        <taxon>Porites</taxon>
    </lineage>
</organism>
<feature type="transmembrane region" description="Helical" evidence="2">
    <location>
        <begin position="85"/>
        <end position="103"/>
    </location>
</feature>
<reference evidence="4 5" key="1">
    <citation type="submission" date="2022-05" db="EMBL/GenBank/DDBJ databases">
        <authorList>
            <consortium name="Genoscope - CEA"/>
            <person name="William W."/>
        </authorList>
    </citation>
    <scope>NUCLEOTIDE SEQUENCE [LARGE SCALE GENOMIC DNA]</scope>
</reference>
<feature type="transmembrane region" description="Helical" evidence="2">
    <location>
        <begin position="199"/>
        <end position="218"/>
    </location>
</feature>
<gene>
    <name evidence="4" type="ORF">PEVE_00027016</name>
</gene>
<evidence type="ECO:0000259" key="3">
    <source>
        <dbReference type="PROSITE" id="PS50850"/>
    </source>
</evidence>
<evidence type="ECO:0000313" key="4">
    <source>
        <dbReference type="EMBL" id="CAH3025744.1"/>
    </source>
</evidence>
<dbReference type="PANTHER" id="PTHR11360:SF251">
    <property type="entry name" value="MAJOR FACILITATOR SUPERFAMILY (MFS) PROFILE DOMAIN-CONTAINING PROTEIN"/>
    <property type="match status" value="1"/>
</dbReference>
<evidence type="ECO:0000256" key="2">
    <source>
        <dbReference type="SAM" id="Phobius"/>
    </source>
</evidence>
<evidence type="ECO:0000256" key="1">
    <source>
        <dbReference type="ARBA" id="ARBA00004141"/>
    </source>
</evidence>
<dbReference type="PANTHER" id="PTHR11360">
    <property type="entry name" value="MONOCARBOXYLATE TRANSPORTER"/>
    <property type="match status" value="1"/>
</dbReference>
<name>A0ABN8MF37_9CNID</name>
<keyword evidence="2" id="KW-0812">Transmembrane</keyword>
<dbReference type="Proteomes" id="UP001159427">
    <property type="component" value="Unassembled WGS sequence"/>
</dbReference>
<dbReference type="PROSITE" id="PS50850">
    <property type="entry name" value="MFS"/>
    <property type="match status" value="1"/>
</dbReference>
<dbReference type="InterPro" id="IPR011701">
    <property type="entry name" value="MFS"/>
</dbReference>
<feature type="transmembrane region" description="Helical" evidence="2">
    <location>
        <begin position="337"/>
        <end position="360"/>
    </location>
</feature>
<feature type="transmembrane region" description="Helical" evidence="2">
    <location>
        <begin position="271"/>
        <end position="287"/>
    </location>
</feature>
<accession>A0ABN8MF37</accession>
<protein>
    <recommendedName>
        <fullName evidence="3">Major facilitator superfamily (MFS) profile domain-containing protein</fullName>
    </recommendedName>
</protein>
<keyword evidence="2" id="KW-0472">Membrane</keyword>
<feature type="transmembrane region" description="Helical" evidence="2">
    <location>
        <begin position="166"/>
        <end position="187"/>
    </location>
</feature>
<evidence type="ECO:0000313" key="5">
    <source>
        <dbReference type="Proteomes" id="UP001159427"/>
    </source>
</evidence>
<feature type="transmembrane region" description="Helical" evidence="2">
    <location>
        <begin position="307"/>
        <end position="328"/>
    </location>
</feature>
<dbReference type="Pfam" id="PF07690">
    <property type="entry name" value="MFS_1"/>
    <property type="match status" value="1"/>
</dbReference>
<feature type="transmembrane region" description="Helical" evidence="2">
    <location>
        <begin position="110"/>
        <end position="128"/>
    </location>
</feature>
<dbReference type="CDD" id="cd17352">
    <property type="entry name" value="MFS_MCT_SLC16"/>
    <property type="match status" value="1"/>
</dbReference>
<comment type="caution">
    <text evidence="4">The sequence shown here is derived from an EMBL/GenBank/DDBJ whole genome shotgun (WGS) entry which is preliminary data.</text>
</comment>
<proteinExistence type="predicted"/>
<feature type="transmembrane region" description="Helical" evidence="2">
    <location>
        <begin position="398"/>
        <end position="415"/>
    </location>
</feature>
<dbReference type="Gene3D" id="1.20.1250.20">
    <property type="entry name" value="MFS general substrate transporter like domains"/>
    <property type="match status" value="2"/>
</dbReference>
<dbReference type="EMBL" id="CALNXI010000369">
    <property type="protein sequence ID" value="CAH3025744.1"/>
    <property type="molecule type" value="Genomic_DNA"/>
</dbReference>